<dbReference type="PROSITE" id="PS51257">
    <property type="entry name" value="PROKAR_LIPOPROTEIN"/>
    <property type="match status" value="1"/>
</dbReference>
<dbReference type="Proteomes" id="UP001596113">
    <property type="component" value="Unassembled WGS sequence"/>
</dbReference>
<dbReference type="SUPFAM" id="SSF53850">
    <property type="entry name" value="Periplasmic binding protein-like II"/>
    <property type="match status" value="1"/>
</dbReference>
<feature type="chain" id="PRO_5047461149" evidence="4">
    <location>
        <begin position="21"/>
        <end position="479"/>
    </location>
</feature>
<dbReference type="Pfam" id="PF01547">
    <property type="entry name" value="SBP_bac_1"/>
    <property type="match status" value="1"/>
</dbReference>
<dbReference type="PANTHER" id="PTHR43649">
    <property type="entry name" value="ARABINOSE-BINDING PROTEIN-RELATED"/>
    <property type="match status" value="1"/>
</dbReference>
<comment type="similarity">
    <text evidence="1">Belongs to the bacterial solute-binding protein 1 family.</text>
</comment>
<proteinExistence type="inferred from homology"/>
<feature type="signal peptide" evidence="4">
    <location>
        <begin position="1"/>
        <end position="20"/>
    </location>
</feature>
<reference evidence="6" key="1">
    <citation type="journal article" date="2019" name="Int. J. Syst. Evol. Microbiol.">
        <title>The Global Catalogue of Microorganisms (GCM) 10K type strain sequencing project: providing services to taxonomists for standard genome sequencing and annotation.</title>
        <authorList>
            <consortium name="The Broad Institute Genomics Platform"/>
            <consortium name="The Broad Institute Genome Sequencing Center for Infectious Disease"/>
            <person name="Wu L."/>
            <person name="Ma J."/>
        </authorList>
    </citation>
    <scope>NUCLEOTIDE SEQUENCE [LARGE SCALE GENOMIC DNA]</scope>
    <source>
        <strain evidence="6">CGMCC 1.18575</strain>
    </source>
</reference>
<gene>
    <name evidence="5" type="ORF">ACFPOF_21010</name>
</gene>
<evidence type="ECO:0000256" key="4">
    <source>
        <dbReference type="SAM" id="SignalP"/>
    </source>
</evidence>
<accession>A0ABW0HY02</accession>
<sequence length="479" mass="51220">MKKNVKVALTMLLTMSTVLAACGKDNNNGNSSPAASPSSTTPAASPSASESVPASEPAKVEPFTVSLRHTQIGEPRKFRKAILDTVVKNTEAEVPGLKFELDGVEDNVNRFTKLPAEMAAGKPPKVFDIFGGEADALKYAKAGRLLDLTPIIEKLGIKDQFNGGSLDQFTLDGKVYGLPIGGGMEGLFYNTEIFKNNGLNPPTTWDDLIKAADTLKAKGITPFAEGTQAGWVPNEIVNTLIGRHLTANFPGGFSSGAIKWNQPEVVAAYTVLNDWIKKDYFTKGSLGKTYDEMLNDFIAGKAGMMFDGNWRASAFKEGVDDKGKPAVGAALIGKVAFVALPAIPNAAGDQTSINANYSNGYGFSSDLNENELKAVEAFIKNLYNPEMQLRGLLEDSVLPSMKLSEEQLAQVKDPILKQIIDAMASAKSSYPHFDSAVAKAVNTETETQVQKLFAGKTTPQAAADAIQKVQEKENATAAK</sequence>
<feature type="region of interest" description="Disordered" evidence="3">
    <location>
        <begin position="26"/>
        <end position="60"/>
    </location>
</feature>
<feature type="compositionally biased region" description="Low complexity" evidence="3">
    <location>
        <begin position="31"/>
        <end position="57"/>
    </location>
</feature>
<organism evidence="5 6">
    <name type="scientific">Cohnella soli</name>
    <dbReference type="NCBI Taxonomy" id="425005"/>
    <lineage>
        <taxon>Bacteria</taxon>
        <taxon>Bacillati</taxon>
        <taxon>Bacillota</taxon>
        <taxon>Bacilli</taxon>
        <taxon>Bacillales</taxon>
        <taxon>Paenibacillaceae</taxon>
        <taxon>Cohnella</taxon>
    </lineage>
</organism>
<evidence type="ECO:0000256" key="3">
    <source>
        <dbReference type="SAM" id="MobiDB-lite"/>
    </source>
</evidence>
<dbReference type="EMBL" id="JBHSMI010000029">
    <property type="protein sequence ID" value="MFC5405228.1"/>
    <property type="molecule type" value="Genomic_DNA"/>
</dbReference>
<evidence type="ECO:0000256" key="1">
    <source>
        <dbReference type="ARBA" id="ARBA00008520"/>
    </source>
</evidence>
<dbReference type="InterPro" id="IPR006059">
    <property type="entry name" value="SBP"/>
</dbReference>
<keyword evidence="4" id="KW-0732">Signal</keyword>
<dbReference type="PANTHER" id="PTHR43649:SF29">
    <property type="entry name" value="OSMOPROTECTIVE COMPOUNDS-BINDING PROTEIN GGTB"/>
    <property type="match status" value="1"/>
</dbReference>
<dbReference type="InterPro" id="IPR050490">
    <property type="entry name" value="Bact_solute-bd_prot1"/>
</dbReference>
<dbReference type="RefSeq" id="WP_378136289.1">
    <property type="nucleotide sequence ID" value="NZ_JBHSMI010000029.1"/>
</dbReference>
<evidence type="ECO:0000256" key="2">
    <source>
        <dbReference type="ARBA" id="ARBA00022448"/>
    </source>
</evidence>
<keyword evidence="2" id="KW-0813">Transport</keyword>
<evidence type="ECO:0000313" key="5">
    <source>
        <dbReference type="EMBL" id="MFC5405228.1"/>
    </source>
</evidence>
<keyword evidence="6" id="KW-1185">Reference proteome</keyword>
<protein>
    <submittedName>
        <fullName evidence="5">Extracellular solute-binding protein</fullName>
    </submittedName>
</protein>
<name>A0ABW0HY02_9BACL</name>
<dbReference type="Gene3D" id="3.40.190.10">
    <property type="entry name" value="Periplasmic binding protein-like II"/>
    <property type="match status" value="2"/>
</dbReference>
<comment type="caution">
    <text evidence="5">The sequence shown here is derived from an EMBL/GenBank/DDBJ whole genome shotgun (WGS) entry which is preliminary data.</text>
</comment>
<evidence type="ECO:0000313" key="6">
    <source>
        <dbReference type="Proteomes" id="UP001596113"/>
    </source>
</evidence>